<proteinExistence type="predicted"/>
<protein>
    <recommendedName>
        <fullName evidence="3">Pilus assembly protein PilO</fullName>
    </recommendedName>
</protein>
<reference evidence="1 2" key="2">
    <citation type="submission" date="2019-01" db="EMBL/GenBank/DDBJ databases">
        <title>Tautonia sociabilis, a novel thermotolerant planctomycete of Isosphaeraceae family, isolated from a 4000 m deep subterranean habitat.</title>
        <authorList>
            <person name="Kovaleva O.L."/>
            <person name="Elcheninov A.G."/>
            <person name="Van Heerden E."/>
            <person name="Toshchakov S.V."/>
            <person name="Novikov A."/>
            <person name="Bonch-Osmolovskaya E.A."/>
            <person name="Kublanov I.V."/>
        </authorList>
    </citation>
    <scope>NUCLEOTIDE SEQUENCE [LARGE SCALE GENOMIC DNA]</scope>
    <source>
        <strain evidence="1 2">GM2012</strain>
    </source>
</reference>
<evidence type="ECO:0008006" key="3">
    <source>
        <dbReference type="Google" id="ProtNLM"/>
    </source>
</evidence>
<dbReference type="Gene3D" id="3.30.70.60">
    <property type="match status" value="1"/>
</dbReference>
<dbReference type="OrthoDB" id="278811at2"/>
<comment type="caution">
    <text evidence="1">The sequence shown here is derived from an EMBL/GenBank/DDBJ whole genome shotgun (WGS) entry which is preliminary data.</text>
</comment>
<organism evidence="1 2">
    <name type="scientific">Tautonia sociabilis</name>
    <dbReference type="NCBI Taxonomy" id="2080755"/>
    <lineage>
        <taxon>Bacteria</taxon>
        <taxon>Pseudomonadati</taxon>
        <taxon>Planctomycetota</taxon>
        <taxon>Planctomycetia</taxon>
        <taxon>Isosphaerales</taxon>
        <taxon>Isosphaeraceae</taxon>
        <taxon>Tautonia</taxon>
    </lineage>
</organism>
<accession>A0A432MES2</accession>
<dbReference type="Proteomes" id="UP000280296">
    <property type="component" value="Unassembled WGS sequence"/>
</dbReference>
<dbReference type="AlphaFoldDB" id="A0A432MES2"/>
<dbReference type="RefSeq" id="WP_126727396.1">
    <property type="nucleotide sequence ID" value="NZ_RYZH01000052.1"/>
</dbReference>
<keyword evidence="2" id="KW-1185">Reference proteome</keyword>
<gene>
    <name evidence="1" type="ORF">TsocGM_20850</name>
</gene>
<evidence type="ECO:0000313" key="2">
    <source>
        <dbReference type="Proteomes" id="UP000280296"/>
    </source>
</evidence>
<dbReference type="EMBL" id="RYZH01000052">
    <property type="protein sequence ID" value="RUL84177.1"/>
    <property type="molecule type" value="Genomic_DNA"/>
</dbReference>
<reference evidence="1 2" key="1">
    <citation type="submission" date="2018-12" db="EMBL/GenBank/DDBJ databases">
        <authorList>
            <person name="Toschakov S.V."/>
        </authorList>
    </citation>
    <scope>NUCLEOTIDE SEQUENCE [LARGE SCALE GENOMIC DNA]</scope>
    <source>
        <strain evidence="1 2">GM2012</strain>
    </source>
</reference>
<dbReference type="InterPro" id="IPR014717">
    <property type="entry name" value="Transl_elong_EF1B/ribsomal_bS6"/>
</dbReference>
<sequence length="181" mass="20534">MIDTEGLRPMEALHNLLRRPTQLGLVLNASLLAAWYGATYMPFQRAIAEDEARLATNRERLELAREVEHLRRQADRFQDYLPETEEGDPWIPFLMAGAREFPIKLVALDPRPPADIGPYKAPVYRVVVEGPFPELERFLRWLEGSPRLIRVDSIRVITKAAIGVQGATTNEMQLTVMGLEG</sequence>
<name>A0A432MES2_9BACT</name>
<evidence type="ECO:0000313" key="1">
    <source>
        <dbReference type="EMBL" id="RUL84177.1"/>
    </source>
</evidence>